<feature type="compositionally biased region" description="Polar residues" evidence="6">
    <location>
        <begin position="36"/>
        <end position="47"/>
    </location>
</feature>
<dbReference type="Pfam" id="PF04144">
    <property type="entry name" value="SCAMP"/>
    <property type="match status" value="1"/>
</dbReference>
<evidence type="ECO:0000256" key="3">
    <source>
        <dbReference type="ARBA" id="ARBA00022989"/>
    </source>
</evidence>
<evidence type="ECO:0000256" key="6">
    <source>
        <dbReference type="SAM" id="MobiDB-lite"/>
    </source>
</evidence>
<sequence>MSGFDANPFADPFKDGSVTEATSTSNNANLDDYNPFANSGNVGSVQPSEPAVVQPVNPPPYSQYGSGVENSAPPVAASTPAPPIPGHEELLKRQEELERKAEELQRREQELNSSSYQPRKNNWPPLPNWCPVGPCFYQDFSVDIPSEFRRTVKMIYYLWIFYVIITFLNMLAAMAYFVVKPDVGGTQFGMSILWVILFTPCSLCWYRPVYSAFKSDSSFNFFIFFFMMFFQFCFSILMCVGIPGSGWMGWIISLTIVGVNIGAGIFCCIQAALYTVMAVFSLILLKKVHGIYRTTGASFEKAQKEFATGVMKNPGVQTAAAQAATSAVQGSLGGSY</sequence>
<evidence type="ECO:0000256" key="1">
    <source>
        <dbReference type="ARBA" id="ARBA00004141"/>
    </source>
</evidence>
<evidence type="ECO:0000256" key="2">
    <source>
        <dbReference type="ARBA" id="ARBA00022692"/>
    </source>
</evidence>
<gene>
    <name evidence="7" type="ORF">CVLEPA_LOCUS7776</name>
</gene>
<comment type="caution">
    <text evidence="7">The sequence shown here is derived from an EMBL/GenBank/DDBJ whole genome shotgun (WGS) entry which is preliminary data.</text>
</comment>
<name>A0ABP0FDK2_CLALP</name>
<dbReference type="PANTHER" id="PTHR10687">
    <property type="entry name" value="SECRETORY CARRIER-ASSOCIATED MEMBRANE PROTEIN SCAMP"/>
    <property type="match status" value="1"/>
</dbReference>
<evidence type="ECO:0000313" key="7">
    <source>
        <dbReference type="EMBL" id="CAK8677780.1"/>
    </source>
</evidence>
<comment type="similarity">
    <text evidence="5">Belongs to the SCAMP family.</text>
</comment>
<proteinExistence type="inferred from homology"/>
<feature type="compositionally biased region" description="Basic and acidic residues" evidence="6">
    <location>
        <begin position="99"/>
        <end position="110"/>
    </location>
</feature>
<dbReference type="PANTHER" id="PTHR10687:SF2">
    <property type="entry name" value="SECRETORY CARRIER-ASSOCIATED MEMBRANE PROTEIN"/>
    <property type="match status" value="1"/>
</dbReference>
<accession>A0ABP0FDK2</accession>
<feature type="compositionally biased region" description="Polar residues" evidence="6">
    <location>
        <begin position="19"/>
        <end position="29"/>
    </location>
</feature>
<protein>
    <recommendedName>
        <fullName evidence="5">Secretory carrier-associated membrane protein</fullName>
        <shortName evidence="5">Secretory carrier membrane protein</shortName>
    </recommendedName>
</protein>
<dbReference type="InterPro" id="IPR007273">
    <property type="entry name" value="SCAMP"/>
</dbReference>
<feature type="transmembrane region" description="Helical" evidence="5">
    <location>
        <begin position="156"/>
        <end position="179"/>
    </location>
</feature>
<keyword evidence="3 5" id="KW-1133">Transmembrane helix</keyword>
<feature type="region of interest" description="Disordered" evidence="6">
    <location>
        <begin position="1"/>
        <end position="86"/>
    </location>
</feature>
<feature type="region of interest" description="Disordered" evidence="6">
    <location>
        <begin position="99"/>
        <end position="119"/>
    </location>
</feature>
<evidence type="ECO:0000313" key="8">
    <source>
        <dbReference type="Proteomes" id="UP001642483"/>
    </source>
</evidence>
<keyword evidence="2 5" id="KW-0812">Transmembrane</keyword>
<reference evidence="7 8" key="1">
    <citation type="submission" date="2024-02" db="EMBL/GenBank/DDBJ databases">
        <authorList>
            <person name="Daric V."/>
            <person name="Darras S."/>
        </authorList>
    </citation>
    <scope>NUCLEOTIDE SEQUENCE [LARGE SCALE GENOMIC DNA]</scope>
</reference>
<dbReference type="Proteomes" id="UP001642483">
    <property type="component" value="Unassembled WGS sequence"/>
</dbReference>
<feature type="transmembrane region" description="Helical" evidence="5">
    <location>
        <begin position="221"/>
        <end position="244"/>
    </location>
</feature>
<evidence type="ECO:0000256" key="5">
    <source>
        <dbReference type="RuleBase" id="RU363122"/>
    </source>
</evidence>
<feature type="transmembrane region" description="Helical" evidence="5">
    <location>
        <begin position="250"/>
        <end position="283"/>
    </location>
</feature>
<keyword evidence="8" id="KW-1185">Reference proteome</keyword>
<organism evidence="7 8">
    <name type="scientific">Clavelina lepadiformis</name>
    <name type="common">Light-bulb sea squirt</name>
    <name type="synonym">Ascidia lepadiformis</name>
    <dbReference type="NCBI Taxonomy" id="159417"/>
    <lineage>
        <taxon>Eukaryota</taxon>
        <taxon>Metazoa</taxon>
        <taxon>Chordata</taxon>
        <taxon>Tunicata</taxon>
        <taxon>Ascidiacea</taxon>
        <taxon>Aplousobranchia</taxon>
        <taxon>Clavelinidae</taxon>
        <taxon>Clavelina</taxon>
    </lineage>
</organism>
<feature type="transmembrane region" description="Helical" evidence="5">
    <location>
        <begin position="191"/>
        <end position="209"/>
    </location>
</feature>
<keyword evidence="5" id="KW-0813">Transport</keyword>
<dbReference type="EMBL" id="CAWYQH010000046">
    <property type="protein sequence ID" value="CAK8677780.1"/>
    <property type="molecule type" value="Genomic_DNA"/>
</dbReference>
<evidence type="ECO:0000256" key="4">
    <source>
        <dbReference type="ARBA" id="ARBA00023136"/>
    </source>
</evidence>
<comment type="subcellular location">
    <subcellularLocation>
        <location evidence="1 5">Membrane</location>
        <topology evidence="1 5">Multi-pass membrane protein</topology>
    </subcellularLocation>
</comment>
<keyword evidence="4 5" id="KW-0472">Membrane</keyword>